<dbReference type="CDD" id="cd03524">
    <property type="entry name" value="RPA2_OBF_family"/>
    <property type="match status" value="1"/>
</dbReference>
<feature type="domain" description="MEIOB-like N-terminal" evidence="4">
    <location>
        <begin position="6"/>
        <end position="142"/>
    </location>
</feature>
<comment type="caution">
    <text evidence="5">The sequence shown here is derived from an EMBL/GenBank/DDBJ whole genome shotgun (WGS) entry which is preliminary data.</text>
</comment>
<evidence type="ECO:0000256" key="1">
    <source>
        <dbReference type="ARBA" id="ARBA00023125"/>
    </source>
</evidence>
<dbReference type="GO" id="GO:0003697">
    <property type="term" value="F:single-stranded DNA binding"/>
    <property type="evidence" value="ECO:0007669"/>
    <property type="project" value="TreeGrafter"/>
</dbReference>
<gene>
    <name evidence="5" type="ORF">KUF71_024282</name>
</gene>
<evidence type="ECO:0000256" key="2">
    <source>
        <dbReference type="ARBA" id="ARBA00023254"/>
    </source>
</evidence>
<proteinExistence type="inferred from homology"/>
<dbReference type="EMBL" id="JAHWGI010000393">
    <property type="protein sequence ID" value="KAK3914787.1"/>
    <property type="molecule type" value="Genomic_DNA"/>
</dbReference>
<comment type="similarity">
    <text evidence="3">Belongs to the MEIOB family.</text>
</comment>
<organism evidence="5 6">
    <name type="scientific">Frankliniella fusca</name>
    <dbReference type="NCBI Taxonomy" id="407009"/>
    <lineage>
        <taxon>Eukaryota</taxon>
        <taxon>Metazoa</taxon>
        <taxon>Ecdysozoa</taxon>
        <taxon>Arthropoda</taxon>
        <taxon>Hexapoda</taxon>
        <taxon>Insecta</taxon>
        <taxon>Pterygota</taxon>
        <taxon>Neoptera</taxon>
        <taxon>Paraneoptera</taxon>
        <taxon>Thysanoptera</taxon>
        <taxon>Terebrantia</taxon>
        <taxon>Thripoidea</taxon>
        <taxon>Thripidae</taxon>
        <taxon>Frankliniella</taxon>
    </lineage>
</organism>
<dbReference type="InterPro" id="IPR056880">
    <property type="entry name" value="OB_MEIOB_N"/>
</dbReference>
<dbReference type="PANTHER" id="PTHR21166">
    <property type="entry name" value="CELL DIVISION CONTROL PROTEIN 24 OB DOMAIN-CONTAINING PROTEIN-RELATED"/>
    <property type="match status" value="1"/>
</dbReference>
<keyword evidence="2" id="KW-0469">Meiosis</keyword>
<dbReference type="InterPro" id="IPR052469">
    <property type="entry name" value="MEIOB"/>
</dbReference>
<evidence type="ECO:0000313" key="5">
    <source>
        <dbReference type="EMBL" id="KAK3914787.1"/>
    </source>
</evidence>
<accession>A0AAE1H4Q8</accession>
<dbReference type="InterPro" id="IPR012340">
    <property type="entry name" value="NA-bd_OB-fold"/>
</dbReference>
<dbReference type="GO" id="GO:0000712">
    <property type="term" value="P:resolution of meiotic recombination intermediates"/>
    <property type="evidence" value="ECO:0007669"/>
    <property type="project" value="TreeGrafter"/>
</dbReference>
<dbReference type="AlphaFoldDB" id="A0AAE1H4Q8"/>
<sequence>MNHIGVRRTVLAELSPGQDDSLIVGVIIGSQSPKTVSVKKDLTQKGVWNFTLRDSEVDTINVTVWGSPTYIEQCAEQFHIGDVVSVTKARVSLRVTGMSEENFRPSVSSPLQLSLSEGISEIAHHFLPDAPHFQSLMYVPTKQSSDIIPLRDICSNGELIQGNFVNILVAVQNVQRVRQLKMQDGRQAECREVVVFDRTSNGLSVQMWDKEIIYQASQWKPRETILFMADVRMKWSGYRNACIPTVNSKTIITVDPQTEDAECLRAYALVAPLQPSAIVDYLASNITDGFTSLPLVSSIRNVLSVRTILSRARADARNSVSGDEQQFTALVYAVVTHLDLHHENIIQSKCTSCYKVTSLENSCSNPDCPVEQGSEMFVPCRMFNIRIDLSDHTGTLKNCRLTAEAAETVLGCTVAQFDCMSEEQKTVLKWNFLMERCAARILVLKASHERRQAYISLVACSVADAAEVAAKIPLL</sequence>
<dbReference type="SUPFAM" id="SSF50249">
    <property type="entry name" value="Nucleic acid-binding proteins"/>
    <property type="match status" value="2"/>
</dbReference>
<evidence type="ECO:0000259" key="4">
    <source>
        <dbReference type="Pfam" id="PF24903"/>
    </source>
</evidence>
<dbReference type="Gene3D" id="2.40.50.140">
    <property type="entry name" value="Nucleic acid-binding proteins"/>
    <property type="match status" value="3"/>
</dbReference>
<reference evidence="5" key="2">
    <citation type="journal article" date="2023" name="BMC Genomics">
        <title>Pest status, molecular evolution, and epigenetic factors derived from the genome assembly of Frankliniella fusca, a thysanopteran phytovirus vector.</title>
        <authorList>
            <person name="Catto M.A."/>
            <person name="Labadie P.E."/>
            <person name="Jacobson A.L."/>
            <person name="Kennedy G.G."/>
            <person name="Srinivasan R."/>
            <person name="Hunt B.G."/>
        </authorList>
    </citation>
    <scope>NUCLEOTIDE SEQUENCE</scope>
    <source>
        <strain evidence="5">PL_HMW_Pooled</strain>
    </source>
</reference>
<keyword evidence="6" id="KW-1185">Reference proteome</keyword>
<reference evidence="5" key="1">
    <citation type="submission" date="2021-07" db="EMBL/GenBank/DDBJ databases">
        <authorList>
            <person name="Catto M.A."/>
            <person name="Jacobson A."/>
            <person name="Kennedy G."/>
            <person name="Labadie P."/>
            <person name="Hunt B.G."/>
            <person name="Srinivasan R."/>
        </authorList>
    </citation>
    <scope>NUCLEOTIDE SEQUENCE</scope>
    <source>
        <strain evidence="5">PL_HMW_Pooled</strain>
        <tissue evidence="5">Head</tissue>
    </source>
</reference>
<dbReference type="PANTHER" id="PTHR21166:SF2">
    <property type="entry name" value="CELL DIVISION CONTROL PROTEIN 24 OB DOMAIN-CONTAINING PROTEIN-RELATED"/>
    <property type="match status" value="1"/>
</dbReference>
<dbReference type="GO" id="GO:0008310">
    <property type="term" value="F:single-stranded DNA 3'-5' DNA exonuclease activity"/>
    <property type="evidence" value="ECO:0007669"/>
    <property type="project" value="TreeGrafter"/>
</dbReference>
<dbReference type="Proteomes" id="UP001219518">
    <property type="component" value="Unassembled WGS sequence"/>
</dbReference>
<name>A0AAE1H4Q8_9NEOP</name>
<dbReference type="Pfam" id="PF24903">
    <property type="entry name" value="OB_MEIOB_N"/>
    <property type="match status" value="1"/>
</dbReference>
<evidence type="ECO:0000256" key="3">
    <source>
        <dbReference type="ARBA" id="ARBA00038329"/>
    </source>
</evidence>
<keyword evidence="1" id="KW-0238">DNA-binding</keyword>
<protein>
    <submittedName>
        <fullName evidence="5">Meiosis-specific with OB domain-containing protein</fullName>
    </submittedName>
</protein>
<evidence type="ECO:0000313" key="6">
    <source>
        <dbReference type="Proteomes" id="UP001219518"/>
    </source>
</evidence>